<dbReference type="SUPFAM" id="SSF74853">
    <property type="entry name" value="Lamin A/C globular tail domain"/>
    <property type="match status" value="1"/>
</dbReference>
<sequence length="535" mass="60615" precursor="true">MKLRFNGLLLLLLLSIAGLFAQESIFPSLTGQELIDSLRFYYKPATVLSYDEARDVMFSEIDNYNDSVSCVYSSYTIYIDPTQDPSTDAYTKGMNTEHTWPQSYGTDTGNANSDLHHLFPCREQVNSSRSNDPFKDIPDQDTDKWWRKDYYLTVIPDAYIDEYSEKDYDGWFEPREDHKGNAARAIFYIYTMYKEQLDTSFFELQKYTLRRWHNIDTVDARERERNERIAPYQDNKKNPFILDSTLVRRAYFEESSDTTGGGGGGSTAQPGDIVITEIMQNPDAVYDSNGEWFEIYNASDQAIDLNGWTIKDMDSDIHTIGQSVVIQPGEYLVLGRNADINTNGGVDVAYQYSGIDLANSADEIVLIAADGTTEIDRVEYDGGPNWPDPTGASMYFSGEMNQDNNDPSLWSVSQLPWDGSAGDLGSPGSGNTVSGLTSDVQTPDQWQVKIFPNPFNPSTQIKFDLPQAGEVTIEIFDIHGKKVRTLIRNRHLNAMSWSFTWDGLNDFGRQAASGIYFVQIRTWEQVLTKRALLLR</sequence>
<dbReference type="PaxDb" id="880073-Calab_3104"/>
<dbReference type="KEGG" id="caby:Cabys_1981"/>
<dbReference type="Gene3D" id="2.60.40.4070">
    <property type="match status" value="1"/>
</dbReference>
<reference evidence="6 7" key="1">
    <citation type="submission" date="2011-09" db="EMBL/GenBank/DDBJ databases">
        <title>The permanent draft genome of Caldithrix abyssi DSM 13497.</title>
        <authorList>
            <consortium name="US DOE Joint Genome Institute (JGI-PGF)"/>
            <person name="Lucas S."/>
            <person name="Han J."/>
            <person name="Lapidus A."/>
            <person name="Bruce D."/>
            <person name="Goodwin L."/>
            <person name="Pitluck S."/>
            <person name="Peters L."/>
            <person name="Kyrpides N."/>
            <person name="Mavromatis K."/>
            <person name="Ivanova N."/>
            <person name="Mikhailova N."/>
            <person name="Chertkov O."/>
            <person name="Detter J.C."/>
            <person name="Tapia R."/>
            <person name="Han C."/>
            <person name="Land M."/>
            <person name="Hauser L."/>
            <person name="Markowitz V."/>
            <person name="Cheng J.-F."/>
            <person name="Hugenholtz P."/>
            <person name="Woyke T."/>
            <person name="Wu D."/>
            <person name="Spring S."/>
            <person name="Brambilla E."/>
            <person name="Klenk H.-P."/>
            <person name="Eisen J.A."/>
        </authorList>
    </citation>
    <scope>NUCLEOTIDE SEQUENCE [LARGE SCALE GENOMIC DNA]</scope>
    <source>
        <strain evidence="6 7">DSM 13497</strain>
    </source>
</reference>
<dbReference type="EMBL" id="CM001402">
    <property type="protein sequence ID" value="EHO42710.1"/>
    <property type="molecule type" value="Genomic_DNA"/>
</dbReference>
<dbReference type="Gene3D" id="2.60.40.1260">
    <property type="entry name" value="Lamin Tail domain"/>
    <property type="match status" value="1"/>
</dbReference>
<keyword evidence="6" id="KW-0255">Endonuclease</keyword>
<dbReference type="NCBIfam" id="TIGR04183">
    <property type="entry name" value="Por_Secre_tail"/>
    <property type="match status" value="1"/>
</dbReference>
<keyword evidence="2" id="KW-0540">Nuclease</keyword>
<dbReference type="EMBL" id="CP018099">
    <property type="protein sequence ID" value="APF18730.1"/>
    <property type="molecule type" value="Genomic_DNA"/>
</dbReference>
<dbReference type="InterPro" id="IPR026444">
    <property type="entry name" value="Secre_tail"/>
</dbReference>
<evidence type="ECO:0000313" key="5">
    <source>
        <dbReference type="EMBL" id="APF18730.1"/>
    </source>
</evidence>
<dbReference type="HOGENOM" id="CLU_508712_0_0_0"/>
<evidence type="ECO:0000313" key="7">
    <source>
        <dbReference type="Proteomes" id="UP000004671"/>
    </source>
</evidence>
<dbReference type="PANTHER" id="PTHR33607">
    <property type="entry name" value="ENDONUCLEASE-1"/>
    <property type="match status" value="1"/>
</dbReference>
<dbReference type="RefSeq" id="WP_006930065.1">
    <property type="nucleotide sequence ID" value="NZ_CM001402.1"/>
</dbReference>
<dbReference type="Pfam" id="PF13860">
    <property type="entry name" value="FlgD_ig"/>
    <property type="match status" value="1"/>
</dbReference>
<protein>
    <submittedName>
        <fullName evidence="6">Endonuclease I</fullName>
    </submittedName>
    <submittedName>
        <fullName evidence="5">Por secretion system C-terminal sorting domain-containing protein</fullName>
    </submittedName>
</protein>
<dbReference type="Pfam" id="PF04231">
    <property type="entry name" value="Endonuclease_1"/>
    <property type="match status" value="1"/>
</dbReference>
<feature type="domain" description="LTD" evidence="4">
    <location>
        <begin position="264"/>
        <end position="384"/>
    </location>
</feature>
<dbReference type="OrthoDB" id="581140at2"/>
<dbReference type="InterPro" id="IPR044925">
    <property type="entry name" value="His-Me_finger_sf"/>
</dbReference>
<evidence type="ECO:0000313" key="8">
    <source>
        <dbReference type="Proteomes" id="UP000183868"/>
    </source>
</evidence>
<reference evidence="5 8" key="2">
    <citation type="submission" date="2016-11" db="EMBL/GenBank/DDBJ databases">
        <title>Genomic analysis of Caldithrix abyssi and proposal of a novel bacterial phylum Caldithrichaeota.</title>
        <authorList>
            <person name="Kublanov I."/>
            <person name="Sigalova O."/>
            <person name="Gavrilov S."/>
            <person name="Lebedinsky A."/>
            <person name="Ivanova N."/>
            <person name="Daum C."/>
            <person name="Reddy T."/>
            <person name="Klenk H.P."/>
            <person name="Goker M."/>
            <person name="Reva O."/>
            <person name="Miroshnichenko M."/>
            <person name="Kyprides N."/>
            <person name="Woyke T."/>
            <person name="Gelfand M."/>
        </authorList>
    </citation>
    <scope>NUCLEOTIDE SEQUENCE [LARGE SCALE GENOMIC DNA]</scope>
    <source>
        <strain evidence="5 8">LF13</strain>
    </source>
</reference>
<evidence type="ECO:0000256" key="2">
    <source>
        <dbReference type="ARBA" id="ARBA00022722"/>
    </source>
</evidence>
<organism evidence="6 7">
    <name type="scientific">Caldithrix abyssi DSM 13497</name>
    <dbReference type="NCBI Taxonomy" id="880073"/>
    <lineage>
        <taxon>Bacteria</taxon>
        <taxon>Pseudomonadati</taxon>
        <taxon>Calditrichota</taxon>
        <taxon>Calditrichia</taxon>
        <taxon>Calditrichales</taxon>
        <taxon>Calditrichaceae</taxon>
        <taxon>Caldithrix</taxon>
    </lineage>
</organism>
<dbReference type="STRING" id="880073.Cabys_1981"/>
<dbReference type="InterPro" id="IPR007346">
    <property type="entry name" value="Endonuclease-I"/>
</dbReference>
<evidence type="ECO:0000259" key="4">
    <source>
        <dbReference type="PROSITE" id="PS51841"/>
    </source>
</evidence>
<gene>
    <name evidence="5" type="ORF">Cabys_1981</name>
    <name evidence="6" type="ORF">Calab_3104</name>
</gene>
<dbReference type="InterPro" id="IPR036415">
    <property type="entry name" value="Lamin_tail_dom_sf"/>
</dbReference>
<dbReference type="PROSITE" id="PS51841">
    <property type="entry name" value="LTD"/>
    <property type="match status" value="1"/>
</dbReference>
<dbReference type="AlphaFoldDB" id="H1XTU3"/>
<dbReference type="PANTHER" id="PTHR33607:SF2">
    <property type="entry name" value="ENDONUCLEASE-1"/>
    <property type="match status" value="1"/>
</dbReference>
<dbReference type="eggNOG" id="COG4447">
    <property type="taxonomic scope" value="Bacteria"/>
</dbReference>
<dbReference type="eggNOG" id="COG2356">
    <property type="taxonomic scope" value="Bacteria"/>
</dbReference>
<name>H1XTU3_CALAY</name>
<keyword evidence="3" id="KW-0378">Hydrolase</keyword>
<comment type="similarity">
    <text evidence="1">Belongs to the EndA/NucM nuclease family.</text>
</comment>
<dbReference type="InterPro" id="IPR025965">
    <property type="entry name" value="FlgD/Vpr_Ig-like"/>
</dbReference>
<evidence type="ECO:0000256" key="1">
    <source>
        <dbReference type="ARBA" id="ARBA00006429"/>
    </source>
</evidence>
<evidence type="ECO:0000256" key="3">
    <source>
        <dbReference type="ARBA" id="ARBA00022801"/>
    </source>
</evidence>
<dbReference type="GO" id="GO:0016787">
    <property type="term" value="F:hydrolase activity"/>
    <property type="evidence" value="ECO:0007669"/>
    <property type="project" value="UniProtKB-KW"/>
</dbReference>
<dbReference type="SUPFAM" id="SSF54060">
    <property type="entry name" value="His-Me finger endonucleases"/>
    <property type="match status" value="1"/>
</dbReference>
<dbReference type="Proteomes" id="UP000183868">
    <property type="component" value="Chromosome"/>
</dbReference>
<dbReference type="Pfam" id="PF00932">
    <property type="entry name" value="LTD"/>
    <property type="match status" value="1"/>
</dbReference>
<keyword evidence="7" id="KW-1185">Reference proteome</keyword>
<dbReference type="InterPro" id="IPR001322">
    <property type="entry name" value="Lamin_tail_dom"/>
</dbReference>
<dbReference type="GO" id="GO:0004519">
    <property type="term" value="F:endonuclease activity"/>
    <property type="evidence" value="ECO:0007669"/>
    <property type="project" value="UniProtKB-KW"/>
</dbReference>
<evidence type="ECO:0000313" key="6">
    <source>
        <dbReference type="EMBL" id="EHO42710.1"/>
    </source>
</evidence>
<accession>H1XTU3</accession>
<dbReference type="Proteomes" id="UP000004671">
    <property type="component" value="Chromosome"/>
</dbReference>
<proteinExistence type="inferred from homology"/>